<protein>
    <submittedName>
        <fullName evidence="1">Uncharacterized protein</fullName>
    </submittedName>
</protein>
<proteinExistence type="predicted"/>
<organism evidence="1 2">
    <name type="scientific">Bremerella alba</name>
    <dbReference type="NCBI Taxonomy" id="980252"/>
    <lineage>
        <taxon>Bacteria</taxon>
        <taxon>Pseudomonadati</taxon>
        <taxon>Planctomycetota</taxon>
        <taxon>Planctomycetia</taxon>
        <taxon>Pirellulales</taxon>
        <taxon>Pirellulaceae</taxon>
        <taxon>Bremerella</taxon>
    </lineage>
</organism>
<comment type="caution">
    <text evidence="1">The sequence shown here is derived from an EMBL/GenBank/DDBJ whole genome shotgun (WGS) entry which is preliminary data.</text>
</comment>
<dbReference type="AlphaFoldDB" id="A0A7V9A657"/>
<dbReference type="EMBL" id="JABRWO010000002">
    <property type="protein sequence ID" value="MBA2113601.1"/>
    <property type="molecule type" value="Genomic_DNA"/>
</dbReference>
<keyword evidence="2" id="KW-1185">Reference proteome</keyword>
<accession>A0A7V9A657</accession>
<dbReference type="Proteomes" id="UP000551616">
    <property type="component" value="Unassembled WGS sequence"/>
</dbReference>
<reference evidence="1 2" key="1">
    <citation type="submission" date="2020-05" db="EMBL/GenBank/DDBJ databases">
        <title>Bremerella alba sp. nov., a novel planctomycete isolated from the surface of the macroalga Fucus spiralis.</title>
        <authorList>
            <person name="Godinho O."/>
            <person name="Botelho R."/>
            <person name="Albuquerque L."/>
            <person name="Wiegand S."/>
            <person name="Da Costa M.S."/>
            <person name="Lobo-Da-Cunha A."/>
            <person name="Jogler C."/>
            <person name="Lage O.M."/>
        </authorList>
    </citation>
    <scope>NUCLEOTIDE SEQUENCE [LARGE SCALE GENOMIC DNA]</scope>
    <source>
        <strain evidence="1 2">FF15</strain>
    </source>
</reference>
<name>A0A7V9A657_9BACT</name>
<sequence length="32" mass="3597">MIALSTELPTDHRNSFTIDYIEIAPTSRVCDS</sequence>
<gene>
    <name evidence="1" type="ORF">HOV93_07500</name>
</gene>
<evidence type="ECO:0000313" key="2">
    <source>
        <dbReference type="Proteomes" id="UP000551616"/>
    </source>
</evidence>
<evidence type="ECO:0000313" key="1">
    <source>
        <dbReference type="EMBL" id="MBA2113601.1"/>
    </source>
</evidence>